<feature type="active site" evidence="4">
    <location>
        <position position="25"/>
    </location>
</feature>
<dbReference type="PANTHER" id="PTHR47268:SF4">
    <property type="entry name" value="ACYLPHOSPHATASE"/>
    <property type="match status" value="1"/>
</dbReference>
<sequence>MPDHSKPATSLVLRVRGKVQGVGYRAAAQAEALRLGLQGWVRNRADGSVEALVAGSEEAVERFVEWSRSGPPAAKVAEVACSPAAEEAPAGPFGVRPTY</sequence>
<name>A0A4R6E7G6_9RHOO</name>
<comment type="caution">
    <text evidence="7">The sequence shown here is derived from an EMBL/GenBank/DDBJ whole genome shotgun (WGS) entry which is preliminary data.</text>
</comment>
<comment type="similarity">
    <text evidence="1 5">Belongs to the acylphosphatase family.</text>
</comment>
<dbReference type="PROSITE" id="PS51160">
    <property type="entry name" value="ACYLPHOSPHATASE_3"/>
    <property type="match status" value="1"/>
</dbReference>
<dbReference type="RefSeq" id="WP_133589777.1">
    <property type="nucleotide sequence ID" value="NZ_SNVV01000004.1"/>
</dbReference>
<dbReference type="EC" id="3.6.1.7" evidence="2 4"/>
<evidence type="ECO:0000259" key="6">
    <source>
        <dbReference type="PROSITE" id="PS51160"/>
    </source>
</evidence>
<keyword evidence="8" id="KW-1185">Reference proteome</keyword>
<dbReference type="PANTHER" id="PTHR47268">
    <property type="entry name" value="ACYLPHOSPHATASE"/>
    <property type="match status" value="1"/>
</dbReference>
<dbReference type="OrthoDB" id="5295388at2"/>
<keyword evidence="4" id="KW-0378">Hydrolase</keyword>
<evidence type="ECO:0000256" key="5">
    <source>
        <dbReference type="RuleBase" id="RU004168"/>
    </source>
</evidence>
<dbReference type="InterPro" id="IPR001792">
    <property type="entry name" value="Acylphosphatase-like_dom"/>
</dbReference>
<dbReference type="InterPro" id="IPR020456">
    <property type="entry name" value="Acylphosphatase"/>
</dbReference>
<dbReference type="AlphaFoldDB" id="A0A4R6E7G6"/>
<dbReference type="EMBL" id="SNVV01000004">
    <property type="protein sequence ID" value="TDN53890.1"/>
    <property type="molecule type" value="Genomic_DNA"/>
</dbReference>
<dbReference type="Gene3D" id="3.30.70.100">
    <property type="match status" value="1"/>
</dbReference>
<evidence type="ECO:0000256" key="1">
    <source>
        <dbReference type="ARBA" id="ARBA00005614"/>
    </source>
</evidence>
<evidence type="ECO:0000313" key="7">
    <source>
        <dbReference type="EMBL" id="TDN53890.1"/>
    </source>
</evidence>
<comment type="catalytic activity">
    <reaction evidence="3 4">
        <text>an acyl phosphate + H2O = a carboxylate + phosphate + H(+)</text>
        <dbReference type="Rhea" id="RHEA:14965"/>
        <dbReference type="ChEBI" id="CHEBI:15377"/>
        <dbReference type="ChEBI" id="CHEBI:15378"/>
        <dbReference type="ChEBI" id="CHEBI:29067"/>
        <dbReference type="ChEBI" id="CHEBI:43474"/>
        <dbReference type="ChEBI" id="CHEBI:59918"/>
        <dbReference type="EC" id="3.6.1.7"/>
    </reaction>
</comment>
<evidence type="ECO:0000256" key="3">
    <source>
        <dbReference type="ARBA" id="ARBA00047645"/>
    </source>
</evidence>
<gene>
    <name evidence="7" type="ORF">C7389_104245</name>
</gene>
<feature type="active site" evidence="4">
    <location>
        <position position="43"/>
    </location>
</feature>
<accession>A0A4R6E7G6</accession>
<evidence type="ECO:0000313" key="8">
    <source>
        <dbReference type="Proteomes" id="UP000295129"/>
    </source>
</evidence>
<evidence type="ECO:0000256" key="2">
    <source>
        <dbReference type="ARBA" id="ARBA00012150"/>
    </source>
</evidence>
<proteinExistence type="inferred from homology"/>
<dbReference type="PROSITE" id="PS00151">
    <property type="entry name" value="ACYLPHOSPHATASE_2"/>
    <property type="match status" value="1"/>
</dbReference>
<dbReference type="InterPro" id="IPR036046">
    <property type="entry name" value="Acylphosphatase-like_dom_sf"/>
</dbReference>
<dbReference type="PRINTS" id="PR00112">
    <property type="entry name" value="ACYLPHPHTASE"/>
</dbReference>
<dbReference type="Proteomes" id="UP000295129">
    <property type="component" value="Unassembled WGS sequence"/>
</dbReference>
<organism evidence="7 8">
    <name type="scientific">Azoarcus indigens</name>
    <dbReference type="NCBI Taxonomy" id="29545"/>
    <lineage>
        <taxon>Bacteria</taxon>
        <taxon>Pseudomonadati</taxon>
        <taxon>Pseudomonadota</taxon>
        <taxon>Betaproteobacteria</taxon>
        <taxon>Rhodocyclales</taxon>
        <taxon>Zoogloeaceae</taxon>
        <taxon>Azoarcus</taxon>
    </lineage>
</organism>
<feature type="domain" description="Acylphosphatase-like" evidence="6">
    <location>
        <begin position="10"/>
        <end position="97"/>
    </location>
</feature>
<dbReference type="Pfam" id="PF00708">
    <property type="entry name" value="Acylphosphatase"/>
    <property type="match status" value="1"/>
</dbReference>
<protein>
    <recommendedName>
        <fullName evidence="2 4">acylphosphatase</fullName>
        <ecNumber evidence="2 4">3.6.1.7</ecNumber>
    </recommendedName>
</protein>
<dbReference type="GO" id="GO:0003998">
    <property type="term" value="F:acylphosphatase activity"/>
    <property type="evidence" value="ECO:0007669"/>
    <property type="project" value="UniProtKB-EC"/>
</dbReference>
<dbReference type="SUPFAM" id="SSF54975">
    <property type="entry name" value="Acylphosphatase/BLUF domain-like"/>
    <property type="match status" value="1"/>
</dbReference>
<dbReference type="InterPro" id="IPR017968">
    <property type="entry name" value="Acylphosphatase_CS"/>
</dbReference>
<evidence type="ECO:0000256" key="4">
    <source>
        <dbReference type="PROSITE-ProRule" id="PRU00520"/>
    </source>
</evidence>
<reference evidence="7 8" key="1">
    <citation type="submission" date="2019-03" db="EMBL/GenBank/DDBJ databases">
        <title>Genomic Encyclopedia of Type Strains, Phase IV (KMG-IV): sequencing the most valuable type-strain genomes for metagenomic binning, comparative biology and taxonomic classification.</title>
        <authorList>
            <person name="Goeker M."/>
        </authorList>
    </citation>
    <scope>NUCLEOTIDE SEQUENCE [LARGE SCALE GENOMIC DNA]</scope>
    <source>
        <strain evidence="7 8">DSM 12121</strain>
    </source>
</reference>